<accession>A0ACB9F931</accession>
<gene>
    <name evidence="1" type="ORF">L2E82_17622</name>
</gene>
<protein>
    <submittedName>
        <fullName evidence="1">Uncharacterized protein</fullName>
    </submittedName>
</protein>
<comment type="caution">
    <text evidence="1">The sequence shown here is derived from an EMBL/GenBank/DDBJ whole genome shotgun (WGS) entry which is preliminary data.</text>
</comment>
<keyword evidence="2" id="KW-1185">Reference proteome</keyword>
<name>A0ACB9F931_CICIN</name>
<dbReference type="EMBL" id="CM042011">
    <property type="protein sequence ID" value="KAI3767481.1"/>
    <property type="molecule type" value="Genomic_DNA"/>
</dbReference>
<dbReference type="Proteomes" id="UP001055811">
    <property type="component" value="Linkage Group LG03"/>
</dbReference>
<sequence>MVALPHFIKAVLIFKIFLLVSGSVYTVEKFHQLCVQVVAALNHDSGSLSFCGKKCQELFEQTFPDPLNELHHLQN</sequence>
<evidence type="ECO:0000313" key="1">
    <source>
        <dbReference type="EMBL" id="KAI3767481.1"/>
    </source>
</evidence>
<reference evidence="2" key="1">
    <citation type="journal article" date="2022" name="Mol. Ecol. Resour.">
        <title>The genomes of chicory, endive, great burdock and yacon provide insights into Asteraceae palaeo-polyploidization history and plant inulin production.</title>
        <authorList>
            <person name="Fan W."/>
            <person name="Wang S."/>
            <person name="Wang H."/>
            <person name="Wang A."/>
            <person name="Jiang F."/>
            <person name="Liu H."/>
            <person name="Zhao H."/>
            <person name="Xu D."/>
            <person name="Zhang Y."/>
        </authorList>
    </citation>
    <scope>NUCLEOTIDE SEQUENCE [LARGE SCALE GENOMIC DNA]</scope>
    <source>
        <strain evidence="2">cv. Punajuju</strain>
    </source>
</reference>
<evidence type="ECO:0000313" key="2">
    <source>
        <dbReference type="Proteomes" id="UP001055811"/>
    </source>
</evidence>
<proteinExistence type="predicted"/>
<organism evidence="1 2">
    <name type="scientific">Cichorium intybus</name>
    <name type="common">Chicory</name>
    <dbReference type="NCBI Taxonomy" id="13427"/>
    <lineage>
        <taxon>Eukaryota</taxon>
        <taxon>Viridiplantae</taxon>
        <taxon>Streptophyta</taxon>
        <taxon>Embryophyta</taxon>
        <taxon>Tracheophyta</taxon>
        <taxon>Spermatophyta</taxon>
        <taxon>Magnoliopsida</taxon>
        <taxon>eudicotyledons</taxon>
        <taxon>Gunneridae</taxon>
        <taxon>Pentapetalae</taxon>
        <taxon>asterids</taxon>
        <taxon>campanulids</taxon>
        <taxon>Asterales</taxon>
        <taxon>Asteraceae</taxon>
        <taxon>Cichorioideae</taxon>
        <taxon>Cichorieae</taxon>
        <taxon>Cichoriinae</taxon>
        <taxon>Cichorium</taxon>
    </lineage>
</organism>
<reference evidence="1 2" key="2">
    <citation type="journal article" date="2022" name="Mol. Ecol. Resour.">
        <title>The genomes of chicory, endive, great burdock and yacon provide insights into Asteraceae paleo-polyploidization history and plant inulin production.</title>
        <authorList>
            <person name="Fan W."/>
            <person name="Wang S."/>
            <person name="Wang H."/>
            <person name="Wang A."/>
            <person name="Jiang F."/>
            <person name="Liu H."/>
            <person name="Zhao H."/>
            <person name="Xu D."/>
            <person name="Zhang Y."/>
        </authorList>
    </citation>
    <scope>NUCLEOTIDE SEQUENCE [LARGE SCALE GENOMIC DNA]</scope>
    <source>
        <strain evidence="2">cv. Punajuju</strain>
        <tissue evidence="1">Leaves</tissue>
    </source>
</reference>